<feature type="chain" id="PRO_5022178233" description="NEAT domain-containing protein" evidence="1">
    <location>
        <begin position="34"/>
        <end position="142"/>
    </location>
</feature>
<name>A0A512B8I1_9BACT</name>
<dbReference type="EMBL" id="BJYT01000001">
    <property type="protein sequence ID" value="GEO08127.1"/>
    <property type="molecule type" value="Genomic_DNA"/>
</dbReference>
<dbReference type="Proteomes" id="UP000321513">
    <property type="component" value="Unassembled WGS sequence"/>
</dbReference>
<reference evidence="2 3" key="1">
    <citation type="submission" date="2019-07" db="EMBL/GenBank/DDBJ databases">
        <title>Whole genome shotgun sequence of Segetibacter aerophilus NBRC 106135.</title>
        <authorList>
            <person name="Hosoyama A."/>
            <person name="Uohara A."/>
            <person name="Ohji S."/>
            <person name="Ichikawa N."/>
        </authorList>
    </citation>
    <scope>NUCLEOTIDE SEQUENCE [LARGE SCALE GENOMIC DNA]</scope>
    <source>
        <strain evidence="2 3">NBRC 106135</strain>
    </source>
</reference>
<sequence>MKNMKKQMTSSVIKSIFTTAILVSVLFLNSANAAEDKSAKATSTTYELKYVGQLKEQPIFQLNIENSLKEEVYLRLEDEVGNVLYNSKFNDKNFSKNFQFDVSGNSTTIKMVLFSKTSKHTQVFKIENVRQLVENVVVTKVD</sequence>
<evidence type="ECO:0000313" key="3">
    <source>
        <dbReference type="Proteomes" id="UP000321513"/>
    </source>
</evidence>
<evidence type="ECO:0008006" key="4">
    <source>
        <dbReference type="Google" id="ProtNLM"/>
    </source>
</evidence>
<keyword evidence="3" id="KW-1185">Reference proteome</keyword>
<protein>
    <recommendedName>
        <fullName evidence="4">NEAT domain-containing protein</fullName>
    </recommendedName>
</protein>
<accession>A0A512B8I1</accession>
<evidence type="ECO:0000256" key="1">
    <source>
        <dbReference type="SAM" id="SignalP"/>
    </source>
</evidence>
<comment type="caution">
    <text evidence="2">The sequence shown here is derived from an EMBL/GenBank/DDBJ whole genome shotgun (WGS) entry which is preliminary data.</text>
</comment>
<proteinExistence type="predicted"/>
<evidence type="ECO:0000313" key="2">
    <source>
        <dbReference type="EMBL" id="GEO08127.1"/>
    </source>
</evidence>
<feature type="signal peptide" evidence="1">
    <location>
        <begin position="1"/>
        <end position="33"/>
    </location>
</feature>
<organism evidence="2 3">
    <name type="scientific">Segetibacter aerophilus</name>
    <dbReference type="NCBI Taxonomy" id="670293"/>
    <lineage>
        <taxon>Bacteria</taxon>
        <taxon>Pseudomonadati</taxon>
        <taxon>Bacteroidota</taxon>
        <taxon>Chitinophagia</taxon>
        <taxon>Chitinophagales</taxon>
        <taxon>Chitinophagaceae</taxon>
        <taxon>Segetibacter</taxon>
    </lineage>
</organism>
<gene>
    <name evidence="2" type="ORF">SAE01_06230</name>
</gene>
<dbReference type="AlphaFoldDB" id="A0A512B8I1"/>
<keyword evidence="1" id="KW-0732">Signal</keyword>